<gene>
    <name evidence="2" type="ORF">BDD21_5200</name>
</gene>
<evidence type="ECO:0000313" key="3">
    <source>
        <dbReference type="Proteomes" id="UP000274556"/>
    </source>
</evidence>
<protein>
    <submittedName>
        <fullName evidence="2">Uncharacterized protein</fullName>
    </submittedName>
</protein>
<accession>A0A495VG94</accession>
<dbReference type="Proteomes" id="UP000274556">
    <property type="component" value="Unassembled WGS sequence"/>
</dbReference>
<comment type="caution">
    <text evidence="2">The sequence shown here is derived from an EMBL/GenBank/DDBJ whole genome shotgun (WGS) entry which is preliminary data.</text>
</comment>
<evidence type="ECO:0000313" key="2">
    <source>
        <dbReference type="EMBL" id="RKT47603.1"/>
    </source>
</evidence>
<keyword evidence="3" id="KW-1185">Reference proteome</keyword>
<feature type="chain" id="PRO_5019821781" evidence="1">
    <location>
        <begin position="27"/>
        <end position="706"/>
    </location>
</feature>
<sequence length="706" mass="77374">MCIVDKRNGVYPLLVALILFVSAAPAASAPVGPDDAHLGERSTFEYSEVPQHHRHMRRLLNNAFSYVDPAHRIIDPVSGYPAEGWNQEPANGLFLRDFTQLTAIGAWIELLANIAAGHADNPYLSRDAALDGLALAVATLRADQRDPNLAAKGLLANFMGFDGGQRRGPLLESIERRRVIDTFGERDGQAIWQALLEKGWLQEEDNGRNGRILRREGYGALHFDGALAPYADSSRQAAIMGLLDQRVVTIIFGDNANLTAALARAIGALLQPEIRDDPRAVALRDAMERIIEAQREGYAHLFDPKTGTFVFGWDATADRFVGWDDGRGNWVTGQMNYFINEFRGPLMFTVLRYGLPVAAIRNAGFKIKPYRLADGSDTYALAAWDGSAFQLLGLSLFMQESRNPAWRSALETLVDIELDFSTRHGLPGLLSEAYSGKGTEYTGLIGIGDIAVTDAPLDTQAPSLYSLGVAYGIAPEQVEGFLQAEWARISSLFTDHGPWEGWNMATDEMIPYQTTVHTLSLILGGINTAHANMQRYLDAMNLSGQLEAFYAPGQRIDLLAEVNRIIPWTAHEERIAFSRDEGTPRFASQITGSGGLAFVLPEGRPASFSNGTLSIRFRSATEIKDAVLSFERANDDPLPPPAIPIEIFARLPQAEDGTIEVVLPATPALHGITKVSLTFRSDEQPASVDLAIRAFEFVPFEVALEP</sequence>
<dbReference type="OrthoDB" id="229171at2"/>
<reference evidence="2 3" key="1">
    <citation type="submission" date="2018-10" db="EMBL/GenBank/DDBJ databases">
        <title>Genomic Encyclopedia of Archaeal and Bacterial Type Strains, Phase II (KMG-II): from individual species to whole genera.</title>
        <authorList>
            <person name="Goeker M."/>
        </authorList>
    </citation>
    <scope>NUCLEOTIDE SEQUENCE [LARGE SCALE GENOMIC DNA]</scope>
    <source>
        <strain evidence="2 3">DSM 235</strain>
    </source>
</reference>
<feature type="signal peptide" evidence="1">
    <location>
        <begin position="1"/>
        <end position="26"/>
    </location>
</feature>
<organism evidence="2 3">
    <name type="scientific">Thiocapsa rosea</name>
    <dbReference type="NCBI Taxonomy" id="69360"/>
    <lineage>
        <taxon>Bacteria</taxon>
        <taxon>Pseudomonadati</taxon>
        <taxon>Pseudomonadota</taxon>
        <taxon>Gammaproteobacteria</taxon>
        <taxon>Chromatiales</taxon>
        <taxon>Chromatiaceae</taxon>
        <taxon>Thiocapsa</taxon>
    </lineage>
</organism>
<keyword evidence="1" id="KW-0732">Signal</keyword>
<name>A0A495VG94_9GAMM</name>
<proteinExistence type="predicted"/>
<dbReference type="AlphaFoldDB" id="A0A495VG94"/>
<dbReference type="EMBL" id="RBXL01000001">
    <property type="protein sequence ID" value="RKT47603.1"/>
    <property type="molecule type" value="Genomic_DNA"/>
</dbReference>
<evidence type="ECO:0000256" key="1">
    <source>
        <dbReference type="SAM" id="SignalP"/>
    </source>
</evidence>